<feature type="transmembrane region" description="Helical" evidence="1">
    <location>
        <begin position="83"/>
        <end position="101"/>
    </location>
</feature>
<dbReference type="InParanoid" id="A0A0C3H7Z3"/>
<keyword evidence="1" id="KW-0472">Membrane</keyword>
<reference evidence="3" key="2">
    <citation type="submission" date="2015-01" db="EMBL/GenBank/DDBJ databases">
        <title>Evolutionary Origins and Diversification of the Mycorrhizal Mutualists.</title>
        <authorList>
            <consortium name="DOE Joint Genome Institute"/>
            <consortium name="Mycorrhizal Genomics Consortium"/>
            <person name="Kohler A."/>
            <person name="Kuo A."/>
            <person name="Nagy L.G."/>
            <person name="Floudas D."/>
            <person name="Copeland A."/>
            <person name="Barry K.W."/>
            <person name="Cichocki N."/>
            <person name="Veneault-Fourrey C."/>
            <person name="LaButti K."/>
            <person name="Lindquist E.A."/>
            <person name="Lipzen A."/>
            <person name="Lundell T."/>
            <person name="Morin E."/>
            <person name="Murat C."/>
            <person name="Riley R."/>
            <person name="Ohm R."/>
            <person name="Sun H."/>
            <person name="Tunlid A."/>
            <person name="Henrissat B."/>
            <person name="Grigoriev I.V."/>
            <person name="Hibbett D.S."/>
            <person name="Martin F."/>
        </authorList>
    </citation>
    <scope>NUCLEOTIDE SEQUENCE [LARGE SCALE GENOMIC DNA]</scope>
    <source>
        <strain evidence="3">Zn</strain>
    </source>
</reference>
<proteinExistence type="predicted"/>
<protein>
    <submittedName>
        <fullName evidence="2">Uncharacterized protein</fullName>
    </submittedName>
</protein>
<evidence type="ECO:0000256" key="1">
    <source>
        <dbReference type="SAM" id="Phobius"/>
    </source>
</evidence>
<feature type="transmembrane region" description="Helical" evidence="1">
    <location>
        <begin position="52"/>
        <end position="76"/>
    </location>
</feature>
<dbReference type="OrthoDB" id="10637387at2759"/>
<sequence>MALTIQQQESWQLALVSLFILSLSTLLCQALLRAPDQEPGTQPSRDKEFFTALGLFVLLLLWIGAFLGWILCLGAVSGSSRNVALLYGVTAANGGVVYLLTRKQEGSATLQSYISAMFWPMYLGMMLGTIMAVAPEIAISKMWGA</sequence>
<dbReference type="EMBL" id="KN832880">
    <property type="protein sequence ID" value="KIM98536.1"/>
    <property type="molecule type" value="Genomic_DNA"/>
</dbReference>
<accession>A0A0C3H7Z3</accession>
<reference evidence="2 3" key="1">
    <citation type="submission" date="2014-04" db="EMBL/GenBank/DDBJ databases">
        <authorList>
            <consortium name="DOE Joint Genome Institute"/>
            <person name="Kuo A."/>
            <person name="Martino E."/>
            <person name="Perotto S."/>
            <person name="Kohler A."/>
            <person name="Nagy L.G."/>
            <person name="Floudas D."/>
            <person name="Copeland A."/>
            <person name="Barry K.W."/>
            <person name="Cichocki N."/>
            <person name="Veneault-Fourrey C."/>
            <person name="LaButti K."/>
            <person name="Lindquist E.A."/>
            <person name="Lipzen A."/>
            <person name="Lundell T."/>
            <person name="Morin E."/>
            <person name="Murat C."/>
            <person name="Sun H."/>
            <person name="Tunlid A."/>
            <person name="Henrissat B."/>
            <person name="Grigoriev I.V."/>
            <person name="Hibbett D.S."/>
            <person name="Martin F."/>
            <person name="Nordberg H.P."/>
            <person name="Cantor M.N."/>
            <person name="Hua S.X."/>
        </authorList>
    </citation>
    <scope>NUCLEOTIDE SEQUENCE [LARGE SCALE GENOMIC DNA]</scope>
    <source>
        <strain evidence="2 3">Zn</strain>
    </source>
</reference>
<dbReference type="AlphaFoldDB" id="A0A0C3H7Z3"/>
<evidence type="ECO:0000313" key="2">
    <source>
        <dbReference type="EMBL" id="KIM98536.1"/>
    </source>
</evidence>
<feature type="transmembrane region" description="Helical" evidence="1">
    <location>
        <begin position="12"/>
        <end position="32"/>
    </location>
</feature>
<gene>
    <name evidence="2" type="ORF">OIDMADRAFT_147038</name>
</gene>
<dbReference type="Proteomes" id="UP000054321">
    <property type="component" value="Unassembled WGS sequence"/>
</dbReference>
<evidence type="ECO:0000313" key="3">
    <source>
        <dbReference type="Proteomes" id="UP000054321"/>
    </source>
</evidence>
<feature type="transmembrane region" description="Helical" evidence="1">
    <location>
        <begin position="113"/>
        <end position="134"/>
    </location>
</feature>
<keyword evidence="3" id="KW-1185">Reference proteome</keyword>
<name>A0A0C3H7Z3_OIDMZ</name>
<keyword evidence="1" id="KW-0812">Transmembrane</keyword>
<keyword evidence="1" id="KW-1133">Transmembrane helix</keyword>
<organism evidence="2 3">
    <name type="scientific">Oidiodendron maius (strain Zn)</name>
    <dbReference type="NCBI Taxonomy" id="913774"/>
    <lineage>
        <taxon>Eukaryota</taxon>
        <taxon>Fungi</taxon>
        <taxon>Dikarya</taxon>
        <taxon>Ascomycota</taxon>
        <taxon>Pezizomycotina</taxon>
        <taxon>Leotiomycetes</taxon>
        <taxon>Leotiomycetes incertae sedis</taxon>
        <taxon>Myxotrichaceae</taxon>
        <taxon>Oidiodendron</taxon>
    </lineage>
</organism>
<dbReference type="HOGENOM" id="CLU_1787362_0_0_1"/>